<name>A0A8J6DII8_GALPY</name>
<evidence type="ECO:0000313" key="2">
    <source>
        <dbReference type="Proteomes" id="UP000700334"/>
    </source>
</evidence>
<dbReference type="EMBL" id="JAGFMF010011929">
    <property type="protein sequence ID" value="KAG8509664.1"/>
    <property type="molecule type" value="Genomic_DNA"/>
</dbReference>
<feature type="non-terminal residue" evidence="1">
    <location>
        <position position="104"/>
    </location>
</feature>
<evidence type="ECO:0000313" key="1">
    <source>
        <dbReference type="EMBL" id="KAG8509664.1"/>
    </source>
</evidence>
<protein>
    <submittedName>
        <fullName evidence="1">C-myc promoter-binding protein</fullName>
    </submittedName>
</protein>
<dbReference type="AlphaFoldDB" id="A0A8J6DII8"/>
<dbReference type="Proteomes" id="UP000700334">
    <property type="component" value="Unassembled WGS sequence"/>
</dbReference>
<reference evidence="1" key="1">
    <citation type="journal article" date="2021" name="Evol. Appl.">
        <title>The genome of the Pyrenean desman and the effects of bottlenecks and inbreeding on the genomic landscape of an endangered species.</title>
        <authorList>
            <person name="Escoda L."/>
            <person name="Castresana J."/>
        </authorList>
    </citation>
    <scope>NUCLEOTIDE SEQUENCE</scope>
    <source>
        <strain evidence="1">IBE-C5619</strain>
    </source>
</reference>
<accession>A0A8J6DII8</accession>
<gene>
    <name evidence="1" type="ORF">J0S82_003509</name>
</gene>
<keyword evidence="2" id="KW-1185">Reference proteome</keyword>
<proteinExistence type="predicted"/>
<organism evidence="1 2">
    <name type="scientific">Galemys pyrenaicus</name>
    <name type="common">Iberian desman</name>
    <name type="synonym">Pyrenean desman</name>
    <dbReference type="NCBI Taxonomy" id="202257"/>
    <lineage>
        <taxon>Eukaryota</taxon>
        <taxon>Metazoa</taxon>
        <taxon>Chordata</taxon>
        <taxon>Craniata</taxon>
        <taxon>Vertebrata</taxon>
        <taxon>Euteleostomi</taxon>
        <taxon>Mammalia</taxon>
        <taxon>Eutheria</taxon>
        <taxon>Laurasiatheria</taxon>
        <taxon>Eulipotyphla</taxon>
        <taxon>Talpidae</taxon>
        <taxon>Galemys</taxon>
    </lineage>
</organism>
<comment type="caution">
    <text evidence="1">The sequence shown here is derived from an EMBL/GenBank/DDBJ whole genome shotgun (WGS) entry which is preliminary data.</text>
</comment>
<sequence>GSLSKFIFLEKSEVASLHKTSNTKIFQNYTTSQFCISASASVLNTSVIFVQGNFDLDSTSKPHRNHVPELFNPAERSTTAMSKCPIFSAAMHMIPYDSLDKENS</sequence>
<feature type="non-terminal residue" evidence="1">
    <location>
        <position position="1"/>
    </location>
</feature>